<dbReference type="Proteomes" id="UP000237340">
    <property type="component" value="Unassembled WGS sequence"/>
</dbReference>
<keyword evidence="1" id="KW-0479">Metal-binding</keyword>
<dbReference type="PANTHER" id="PTHR43782">
    <property type="entry name" value="ARGINASE"/>
    <property type="match status" value="1"/>
</dbReference>
<dbReference type="GO" id="GO:0004053">
    <property type="term" value="F:arginase activity"/>
    <property type="evidence" value="ECO:0007669"/>
    <property type="project" value="TreeGrafter"/>
</dbReference>
<dbReference type="EMBL" id="PPXD01000018">
    <property type="protein sequence ID" value="POH64901.1"/>
    <property type="molecule type" value="Genomic_DNA"/>
</dbReference>
<evidence type="ECO:0000313" key="6">
    <source>
        <dbReference type="Proteomes" id="UP000237340"/>
    </source>
</evidence>
<evidence type="ECO:0000256" key="1">
    <source>
        <dbReference type="ARBA" id="ARBA00022723"/>
    </source>
</evidence>
<dbReference type="PRINTS" id="PR00116">
    <property type="entry name" value="ARGINASE"/>
</dbReference>
<dbReference type="PROSITE" id="PS51409">
    <property type="entry name" value="ARGINASE_2"/>
    <property type="match status" value="1"/>
</dbReference>
<evidence type="ECO:0000256" key="2">
    <source>
        <dbReference type="ARBA" id="ARBA00022801"/>
    </source>
</evidence>
<protein>
    <submittedName>
        <fullName evidence="5">Arginase</fullName>
    </submittedName>
</protein>
<reference evidence="5 6" key="1">
    <citation type="submission" date="2018-01" db="EMBL/GenBank/DDBJ databases">
        <title>Cryobacterium sp. nov., from glaciers in China.</title>
        <authorList>
            <person name="Liu Q."/>
            <person name="Xin Y.-H."/>
        </authorList>
    </citation>
    <scope>NUCLEOTIDE SEQUENCE [LARGE SCALE GENOMIC DNA]</scope>
    <source>
        <strain evidence="5 6">TMN-42</strain>
    </source>
</reference>
<evidence type="ECO:0000256" key="4">
    <source>
        <dbReference type="PROSITE-ProRule" id="PRU00742"/>
    </source>
</evidence>
<dbReference type="Gene3D" id="3.40.800.10">
    <property type="entry name" value="Ureohydrolase domain"/>
    <property type="match status" value="1"/>
</dbReference>
<dbReference type="InterPro" id="IPR006035">
    <property type="entry name" value="Ureohydrolase"/>
</dbReference>
<dbReference type="InterPro" id="IPR023696">
    <property type="entry name" value="Ureohydrolase_dom_sf"/>
</dbReference>
<evidence type="ECO:0000313" key="5">
    <source>
        <dbReference type="EMBL" id="POH64901.1"/>
    </source>
</evidence>
<keyword evidence="2" id="KW-0378">Hydrolase</keyword>
<proteinExistence type="inferred from homology"/>
<dbReference type="SUPFAM" id="SSF52768">
    <property type="entry name" value="Arginase/deacetylase"/>
    <property type="match status" value="1"/>
</dbReference>
<gene>
    <name evidence="5" type="ORF">C3B61_11760</name>
</gene>
<keyword evidence="3" id="KW-0464">Manganese</keyword>
<dbReference type="GO" id="GO:0005829">
    <property type="term" value="C:cytosol"/>
    <property type="evidence" value="ECO:0007669"/>
    <property type="project" value="TreeGrafter"/>
</dbReference>
<dbReference type="RefSeq" id="WP_103460921.1">
    <property type="nucleotide sequence ID" value="NZ_PPXD01000018.1"/>
</dbReference>
<dbReference type="AlphaFoldDB" id="A0A2S3ZEH7"/>
<dbReference type="CDD" id="cd09999">
    <property type="entry name" value="Arginase-like_1"/>
    <property type="match status" value="1"/>
</dbReference>
<accession>A0A2S3ZEH7</accession>
<dbReference type="PANTHER" id="PTHR43782:SF3">
    <property type="entry name" value="ARGINASE"/>
    <property type="match status" value="1"/>
</dbReference>
<dbReference type="Pfam" id="PF00491">
    <property type="entry name" value="Arginase"/>
    <property type="match status" value="1"/>
</dbReference>
<comment type="similarity">
    <text evidence="4">Belongs to the arginase family.</text>
</comment>
<sequence length="277" mass="28727">MSPNYVVVPQWQGSVSPRAMRLVDGAEAIQGDLPSSVTFPVDVPAEAGDALDTGIHRFSALLTVRDRQLAVLRAGSEPVLTIGGDCGVSFGAVEHASRRHPGDIALVWFDAHPDLHTSESSQSGGFGGMVLRAILGDGVDGLALDADARLSPDRVVLAGVRDIDPAEDVYITEQGIPLVPVEDFGTPAAVVAAVKRTGAAHVYVHIDLDVLDPATIVGLSNIYPFGLAVEGLTAAITALRAEFSLAGATIAGFAPSSPEAANDDLPSILRIISAITR</sequence>
<organism evidence="5 6">
    <name type="scientific">Cryobacterium zongtaii</name>
    <dbReference type="NCBI Taxonomy" id="1259217"/>
    <lineage>
        <taxon>Bacteria</taxon>
        <taxon>Bacillati</taxon>
        <taxon>Actinomycetota</taxon>
        <taxon>Actinomycetes</taxon>
        <taxon>Micrococcales</taxon>
        <taxon>Microbacteriaceae</taxon>
        <taxon>Cryobacterium</taxon>
    </lineage>
</organism>
<name>A0A2S3ZEH7_9MICO</name>
<comment type="caution">
    <text evidence="5">The sequence shown here is derived from an EMBL/GenBank/DDBJ whole genome shotgun (WGS) entry which is preliminary data.</text>
</comment>
<dbReference type="GO" id="GO:0030145">
    <property type="term" value="F:manganese ion binding"/>
    <property type="evidence" value="ECO:0007669"/>
    <property type="project" value="TreeGrafter"/>
</dbReference>
<keyword evidence="6" id="KW-1185">Reference proteome</keyword>
<evidence type="ECO:0000256" key="3">
    <source>
        <dbReference type="ARBA" id="ARBA00023211"/>
    </source>
</evidence>